<dbReference type="STRING" id="1776384.GCA_900086585_02162"/>
<evidence type="ECO:0000313" key="3">
    <source>
        <dbReference type="EMBL" id="RHJ85769.1"/>
    </source>
</evidence>
<dbReference type="InterPro" id="IPR013321">
    <property type="entry name" value="Arc_rbn_hlx_hlx"/>
</dbReference>
<proteinExistence type="inferred from homology"/>
<protein>
    <submittedName>
        <fullName evidence="3">Type II toxin-antitoxin system RelB/DinJ family antitoxin</fullName>
    </submittedName>
</protein>
<gene>
    <name evidence="3" type="ORF">DW099_13040</name>
</gene>
<dbReference type="Gene3D" id="1.10.1220.10">
    <property type="entry name" value="Met repressor-like"/>
    <property type="match status" value="1"/>
</dbReference>
<name>A0A415DY31_9FIRM</name>
<dbReference type="OrthoDB" id="9804867at2"/>
<accession>A0A415DY31</accession>
<evidence type="ECO:0000256" key="1">
    <source>
        <dbReference type="ARBA" id="ARBA00010562"/>
    </source>
</evidence>
<dbReference type="GO" id="GO:0006351">
    <property type="term" value="P:DNA-templated transcription"/>
    <property type="evidence" value="ECO:0007669"/>
    <property type="project" value="TreeGrafter"/>
</dbReference>
<dbReference type="AlphaFoldDB" id="A0A415DY31"/>
<dbReference type="PANTHER" id="PTHR38781">
    <property type="entry name" value="ANTITOXIN DINJ-RELATED"/>
    <property type="match status" value="1"/>
</dbReference>
<dbReference type="PANTHER" id="PTHR38781:SF1">
    <property type="entry name" value="ANTITOXIN DINJ-RELATED"/>
    <property type="match status" value="1"/>
</dbReference>
<dbReference type="GO" id="GO:0015643">
    <property type="term" value="F:toxic substance binding"/>
    <property type="evidence" value="ECO:0007669"/>
    <property type="project" value="InterPro"/>
</dbReference>
<dbReference type="InterPro" id="IPR007337">
    <property type="entry name" value="RelB/DinJ"/>
</dbReference>
<dbReference type="PIRSF" id="PIRSF003108">
    <property type="entry name" value="DinJ"/>
    <property type="match status" value="1"/>
</dbReference>
<dbReference type="NCBIfam" id="TIGR02384">
    <property type="entry name" value="RelB_DinJ"/>
    <property type="match status" value="1"/>
</dbReference>
<organism evidence="3 4">
    <name type="scientific">Emergencia timonensis</name>
    <dbReference type="NCBI Taxonomy" id="1776384"/>
    <lineage>
        <taxon>Bacteria</taxon>
        <taxon>Bacillati</taxon>
        <taxon>Bacillota</taxon>
        <taxon>Clostridia</taxon>
        <taxon>Peptostreptococcales</taxon>
        <taxon>Anaerovoracaceae</taxon>
        <taxon>Emergencia</taxon>
    </lineage>
</organism>
<dbReference type="InterPro" id="IPR026262">
    <property type="entry name" value="DinJ"/>
</dbReference>
<comment type="similarity">
    <text evidence="1">Belongs to the RelB/DinJ antitoxin family.</text>
</comment>
<reference evidence="3 4" key="1">
    <citation type="submission" date="2018-08" db="EMBL/GenBank/DDBJ databases">
        <title>A genome reference for cultivated species of the human gut microbiota.</title>
        <authorList>
            <person name="Zou Y."/>
            <person name="Xue W."/>
            <person name="Luo G."/>
        </authorList>
    </citation>
    <scope>NUCLEOTIDE SEQUENCE [LARGE SCALE GENOMIC DNA]</scope>
    <source>
        <strain evidence="3 4">AM07-24</strain>
    </source>
</reference>
<dbReference type="Pfam" id="PF04221">
    <property type="entry name" value="RelB"/>
    <property type="match status" value="1"/>
</dbReference>
<dbReference type="GO" id="GO:0000987">
    <property type="term" value="F:cis-regulatory region sequence-specific DNA binding"/>
    <property type="evidence" value="ECO:0007669"/>
    <property type="project" value="InterPro"/>
</dbReference>
<dbReference type="GO" id="GO:0006355">
    <property type="term" value="P:regulation of DNA-templated transcription"/>
    <property type="evidence" value="ECO:0007669"/>
    <property type="project" value="InterPro"/>
</dbReference>
<sequence length="93" mass="10787">MAKTSTNIRIDLEVKKQAQEIFSELGLDMTTAVNIFLRQVIQYHGFPFDVRLNTPNPITIEAIDQGDRMERDPDTRRFKSVEELFADLDDEEV</sequence>
<evidence type="ECO:0000313" key="4">
    <source>
        <dbReference type="Proteomes" id="UP000284841"/>
    </source>
</evidence>
<comment type="caution">
    <text evidence="3">The sequence shown here is derived from an EMBL/GenBank/DDBJ whole genome shotgun (WGS) entry which is preliminary data.</text>
</comment>
<dbReference type="Proteomes" id="UP000284841">
    <property type="component" value="Unassembled WGS sequence"/>
</dbReference>
<dbReference type="RefSeq" id="WP_118335984.1">
    <property type="nucleotide sequence ID" value="NZ_AP025567.1"/>
</dbReference>
<evidence type="ECO:0000256" key="2">
    <source>
        <dbReference type="ARBA" id="ARBA00022649"/>
    </source>
</evidence>
<keyword evidence="2" id="KW-1277">Toxin-antitoxin system</keyword>
<keyword evidence="4" id="KW-1185">Reference proteome</keyword>
<dbReference type="EMBL" id="QRMS01000004">
    <property type="protein sequence ID" value="RHJ85769.1"/>
    <property type="molecule type" value="Genomic_DNA"/>
</dbReference>
<dbReference type="GO" id="GO:0044010">
    <property type="term" value="P:single-species biofilm formation"/>
    <property type="evidence" value="ECO:0007669"/>
    <property type="project" value="InterPro"/>
</dbReference>